<organism evidence="1">
    <name type="scientific">Siphoviridae sp. ctRNB7</name>
    <dbReference type="NCBI Taxonomy" id="2825502"/>
    <lineage>
        <taxon>Viruses</taxon>
        <taxon>Duplodnaviria</taxon>
        <taxon>Heunggongvirae</taxon>
        <taxon>Uroviricota</taxon>
        <taxon>Caudoviricetes</taxon>
    </lineage>
</organism>
<sequence>MQKYNKNSYLKICFITILVISLQRENETLLLTLQK</sequence>
<dbReference type="EMBL" id="BK015520">
    <property type="protein sequence ID" value="DAE10779.1"/>
    <property type="molecule type" value="Genomic_DNA"/>
</dbReference>
<evidence type="ECO:0000313" key="1">
    <source>
        <dbReference type="EMBL" id="DAE10779.1"/>
    </source>
</evidence>
<name>A0A8S5PW94_9CAUD</name>
<proteinExistence type="predicted"/>
<accession>A0A8S5PW94</accession>
<reference evidence="1" key="1">
    <citation type="journal article" date="2021" name="Proc. Natl. Acad. Sci. U.S.A.">
        <title>A Catalog of Tens of Thousands of Viruses from Human Metagenomes Reveals Hidden Associations with Chronic Diseases.</title>
        <authorList>
            <person name="Tisza M.J."/>
            <person name="Buck C.B."/>
        </authorList>
    </citation>
    <scope>NUCLEOTIDE SEQUENCE</scope>
    <source>
        <strain evidence="1">CtRNB7</strain>
    </source>
</reference>
<protein>
    <submittedName>
        <fullName evidence="1">Uncharacterized protein</fullName>
    </submittedName>
</protein>